<dbReference type="InterPro" id="IPR053145">
    <property type="entry name" value="AB_hydrolase_Est10"/>
</dbReference>
<dbReference type="OrthoDB" id="9765647at2"/>
<evidence type="ECO:0000259" key="1">
    <source>
        <dbReference type="Pfam" id="PF04851"/>
    </source>
</evidence>
<dbReference type="STRING" id="391626.OAN307_c13730"/>
<dbReference type="GO" id="GO:0005524">
    <property type="term" value="F:ATP binding"/>
    <property type="evidence" value="ECO:0007669"/>
    <property type="project" value="InterPro"/>
</dbReference>
<name>M9R365_9RHOB</name>
<dbReference type="KEGG" id="oat:OAN307_c13730"/>
<evidence type="ECO:0008006" key="5">
    <source>
        <dbReference type="Google" id="ProtNLM"/>
    </source>
</evidence>
<dbReference type="PANTHER" id="PTHR43265">
    <property type="entry name" value="ESTERASE ESTD"/>
    <property type="match status" value="1"/>
</dbReference>
<dbReference type="GO" id="GO:0003677">
    <property type="term" value="F:DNA binding"/>
    <property type="evidence" value="ECO:0007669"/>
    <property type="project" value="InterPro"/>
</dbReference>
<feature type="domain" description="Mrr-like" evidence="2">
    <location>
        <begin position="2"/>
        <end position="57"/>
    </location>
</feature>
<evidence type="ECO:0000313" key="4">
    <source>
        <dbReference type="Proteomes" id="UP000005307"/>
    </source>
</evidence>
<dbReference type="InterPro" id="IPR006935">
    <property type="entry name" value="Helicase/UvrB_N"/>
</dbReference>
<evidence type="ECO:0000313" key="3">
    <source>
        <dbReference type="EMBL" id="AGI67054.1"/>
    </source>
</evidence>
<dbReference type="Pfam" id="PF04851">
    <property type="entry name" value="ResIII"/>
    <property type="match status" value="1"/>
</dbReference>
<feature type="domain" description="Helicase/UvrB N-terminal" evidence="1">
    <location>
        <begin position="71"/>
        <end position="145"/>
    </location>
</feature>
<dbReference type="RefSeq" id="WP_015499091.1">
    <property type="nucleotide sequence ID" value="NC_020911.1"/>
</dbReference>
<dbReference type="eggNOG" id="COG1073">
    <property type="taxonomic scope" value="Bacteria"/>
</dbReference>
<proteinExistence type="predicted"/>
<accession>M9R365</accession>
<dbReference type="Gene3D" id="3.40.50.1820">
    <property type="entry name" value="alpha/beta hydrolase"/>
    <property type="match status" value="1"/>
</dbReference>
<evidence type="ECO:0000259" key="2">
    <source>
        <dbReference type="Pfam" id="PF13156"/>
    </source>
</evidence>
<dbReference type="HOGENOM" id="CLU_560008_0_0_5"/>
<dbReference type="GO" id="GO:0052689">
    <property type="term" value="F:carboxylic ester hydrolase activity"/>
    <property type="evidence" value="ECO:0007669"/>
    <property type="project" value="TreeGrafter"/>
</dbReference>
<dbReference type="InterPro" id="IPR029058">
    <property type="entry name" value="AB_hydrolase_fold"/>
</dbReference>
<dbReference type="Gene3D" id="3.40.50.300">
    <property type="entry name" value="P-loop containing nucleotide triphosphate hydrolases"/>
    <property type="match status" value="1"/>
</dbReference>
<reference evidence="3 4" key="1">
    <citation type="journal article" date="2013" name="PLoS ONE">
        <title>Poles Apart: Arctic and Antarctic Octadecabacter strains Share High Genome Plasticity and a New Type of Xanthorhodopsin.</title>
        <authorList>
            <person name="Vollmers J."/>
            <person name="Voget S."/>
            <person name="Dietrich S."/>
            <person name="Gollnow K."/>
            <person name="Smits M."/>
            <person name="Meyer K."/>
            <person name="Brinkhoff T."/>
            <person name="Simon M."/>
            <person name="Daniel R."/>
        </authorList>
    </citation>
    <scope>NUCLEOTIDE SEQUENCE [LARGE SCALE GENOMIC DNA]</scope>
    <source>
        <strain evidence="3 4">307</strain>
    </source>
</reference>
<dbReference type="PANTHER" id="PTHR43265:SF1">
    <property type="entry name" value="ESTERASE ESTD"/>
    <property type="match status" value="1"/>
</dbReference>
<dbReference type="eggNOG" id="COG4889">
    <property type="taxonomic scope" value="Bacteria"/>
</dbReference>
<dbReference type="Pfam" id="PF13156">
    <property type="entry name" value="Mrr_cat_2"/>
    <property type="match status" value="1"/>
</dbReference>
<dbReference type="Proteomes" id="UP000005307">
    <property type="component" value="Chromosome"/>
</dbReference>
<gene>
    <name evidence="3" type="ORF">OAN307_c13730</name>
</gene>
<dbReference type="EMBL" id="CP003740">
    <property type="protein sequence ID" value="AGI67054.1"/>
    <property type="molecule type" value="Genomic_DNA"/>
</dbReference>
<sequence length="487" mass="53798">MDTFLSESNRALIHKRLLLTSTDLMSANAIRTCDHQEKDVVRFMLQNFEEAAVNYPEHISELNKVKPKKKPKPRDHQREAIDATAKGLKTHDRGQLIMACGTGKTFTTLWIKEQLQANTTLVLLPSLNLLGQTMREWTAAFNQPFDVLCVCSDKSVGRMLIIGIGAAIWVVRGLSDFDLIGHNVSEVSFELDDAVLSGSLVMPKNAKSPPIALIVHGDGAQDRFSDGGALPLINTLVDAGIGVFTWDKAGVGQSTGNWLDQTMEDRAGEALAAFQAISALDNIGVDQIGFLGFSQAGWVLPRVAKQMTPAFTVLVGGAVSWRDQGTYYRRVRMGSEGVAEEEIEQRLADRVLRNDALFDASVAPPPTTDMDPARFRFVAGAYWEDSTDFISGMKGPILAIWGQDDLNVDAGSDSVTFQEQLMPLTENRQVVMVPNATHGLLRADIFNYQLPSDWPWYLQYVFLGMGRDAFNQQSLDQIVHWVHASVE</sequence>
<dbReference type="SUPFAM" id="SSF53474">
    <property type="entry name" value="alpha/beta-Hydrolases"/>
    <property type="match status" value="1"/>
</dbReference>
<keyword evidence="4" id="KW-1185">Reference proteome</keyword>
<dbReference type="InterPro" id="IPR027417">
    <property type="entry name" value="P-loop_NTPase"/>
</dbReference>
<dbReference type="InterPro" id="IPR039442">
    <property type="entry name" value="Mrr-like_dom"/>
</dbReference>
<organism evidence="3 4">
    <name type="scientific">Octadecabacter antarcticus 307</name>
    <dbReference type="NCBI Taxonomy" id="391626"/>
    <lineage>
        <taxon>Bacteria</taxon>
        <taxon>Pseudomonadati</taxon>
        <taxon>Pseudomonadota</taxon>
        <taxon>Alphaproteobacteria</taxon>
        <taxon>Rhodobacterales</taxon>
        <taxon>Roseobacteraceae</taxon>
        <taxon>Octadecabacter</taxon>
    </lineage>
</organism>
<dbReference type="SUPFAM" id="SSF52540">
    <property type="entry name" value="P-loop containing nucleoside triphosphate hydrolases"/>
    <property type="match status" value="1"/>
</dbReference>
<dbReference type="AlphaFoldDB" id="M9R365"/>
<protein>
    <recommendedName>
        <fullName evidence="5">Serine aminopeptidase S33 domain-containing protein</fullName>
    </recommendedName>
</protein>